<organism evidence="2 3">
    <name type="scientific">Dioscorea zingiberensis</name>
    <dbReference type="NCBI Taxonomy" id="325984"/>
    <lineage>
        <taxon>Eukaryota</taxon>
        <taxon>Viridiplantae</taxon>
        <taxon>Streptophyta</taxon>
        <taxon>Embryophyta</taxon>
        <taxon>Tracheophyta</taxon>
        <taxon>Spermatophyta</taxon>
        <taxon>Magnoliopsida</taxon>
        <taxon>Liliopsida</taxon>
        <taxon>Dioscoreales</taxon>
        <taxon>Dioscoreaceae</taxon>
        <taxon>Dioscorea</taxon>
    </lineage>
</organism>
<protein>
    <submittedName>
        <fullName evidence="2">Uncharacterized protein</fullName>
    </submittedName>
</protein>
<dbReference type="Proteomes" id="UP001085076">
    <property type="component" value="Miscellaneous, Linkage group lg07"/>
</dbReference>
<evidence type="ECO:0000256" key="1">
    <source>
        <dbReference type="SAM" id="MobiDB-lite"/>
    </source>
</evidence>
<proteinExistence type="predicted"/>
<feature type="region of interest" description="Disordered" evidence="1">
    <location>
        <begin position="108"/>
        <end position="216"/>
    </location>
</feature>
<evidence type="ECO:0000313" key="2">
    <source>
        <dbReference type="EMBL" id="KAJ0967548.1"/>
    </source>
</evidence>
<accession>A0A9D5H930</accession>
<dbReference type="PANTHER" id="PTHR38382">
    <property type="entry name" value="RNA-BINDING PROTEIN"/>
    <property type="match status" value="1"/>
</dbReference>
<dbReference type="OrthoDB" id="753880at2759"/>
<reference evidence="2" key="1">
    <citation type="submission" date="2021-03" db="EMBL/GenBank/DDBJ databases">
        <authorList>
            <person name="Li Z."/>
            <person name="Yang C."/>
        </authorList>
    </citation>
    <scope>NUCLEOTIDE SEQUENCE</scope>
    <source>
        <strain evidence="2">Dzin_1.0</strain>
        <tissue evidence="2">Leaf</tissue>
    </source>
</reference>
<reference evidence="2" key="2">
    <citation type="journal article" date="2022" name="Hortic Res">
        <title>The genome of Dioscorea zingiberensis sheds light on the biosynthesis, origin and evolution of the medicinally important diosgenin saponins.</title>
        <authorList>
            <person name="Li Y."/>
            <person name="Tan C."/>
            <person name="Li Z."/>
            <person name="Guo J."/>
            <person name="Li S."/>
            <person name="Chen X."/>
            <person name="Wang C."/>
            <person name="Dai X."/>
            <person name="Yang H."/>
            <person name="Song W."/>
            <person name="Hou L."/>
            <person name="Xu J."/>
            <person name="Tong Z."/>
            <person name="Xu A."/>
            <person name="Yuan X."/>
            <person name="Wang W."/>
            <person name="Yang Q."/>
            <person name="Chen L."/>
            <person name="Sun Z."/>
            <person name="Wang K."/>
            <person name="Pan B."/>
            <person name="Chen J."/>
            <person name="Bao Y."/>
            <person name="Liu F."/>
            <person name="Qi X."/>
            <person name="Gang D.R."/>
            <person name="Wen J."/>
            <person name="Li J."/>
        </authorList>
    </citation>
    <scope>NUCLEOTIDE SEQUENCE</scope>
    <source>
        <strain evidence="2">Dzin_1.0</strain>
    </source>
</reference>
<dbReference type="AlphaFoldDB" id="A0A9D5H930"/>
<feature type="compositionally biased region" description="Low complexity" evidence="1">
    <location>
        <begin position="15"/>
        <end position="24"/>
    </location>
</feature>
<keyword evidence="3" id="KW-1185">Reference proteome</keyword>
<name>A0A9D5H930_9LILI</name>
<dbReference type="PANTHER" id="PTHR38382:SF1">
    <property type="entry name" value="RNA-BINDING PROTEIN"/>
    <property type="match status" value="1"/>
</dbReference>
<comment type="caution">
    <text evidence="2">The sequence shown here is derived from an EMBL/GenBank/DDBJ whole genome shotgun (WGS) entry which is preliminary data.</text>
</comment>
<evidence type="ECO:0000313" key="3">
    <source>
        <dbReference type="Proteomes" id="UP001085076"/>
    </source>
</evidence>
<feature type="compositionally biased region" description="Basic and acidic residues" evidence="1">
    <location>
        <begin position="151"/>
        <end position="172"/>
    </location>
</feature>
<sequence>MKPKPPSWRPFGQASLSSSLLSKSRQVGEEIQKKSGKKAISLSEFLDRKIGKTSRKSIQEKQRCFASIGTVVDKDSKAKNDVAGDGFVLDKAVFRLFKHSEKEVVGERAANFQPESTKGEQDLGKRKTPFGALSGDDERTSSPKYMVVLGDDPKPKKLSRGEERFEDHREKPIYNYYANGSGGWDGEREGIDTEEVGSSEVWEGMGSTTLGGLEWH</sequence>
<feature type="region of interest" description="Disordered" evidence="1">
    <location>
        <begin position="1"/>
        <end position="37"/>
    </location>
</feature>
<gene>
    <name evidence="2" type="ORF">J5N97_024465</name>
</gene>
<dbReference type="EMBL" id="JAGGNH010000007">
    <property type="protein sequence ID" value="KAJ0967548.1"/>
    <property type="molecule type" value="Genomic_DNA"/>
</dbReference>